<organism evidence="5 6">
    <name type="scientific">Sphingomonas chungangi</name>
    <dbReference type="NCBI Taxonomy" id="2683589"/>
    <lineage>
        <taxon>Bacteria</taxon>
        <taxon>Pseudomonadati</taxon>
        <taxon>Pseudomonadota</taxon>
        <taxon>Alphaproteobacteria</taxon>
        <taxon>Sphingomonadales</taxon>
        <taxon>Sphingomonadaceae</taxon>
        <taxon>Sphingomonas</taxon>
    </lineage>
</organism>
<comment type="caution">
    <text evidence="5">The sequence shown here is derived from an EMBL/GenBank/DDBJ whole genome shotgun (WGS) entry which is preliminary data.</text>
</comment>
<reference evidence="5 6" key="1">
    <citation type="submission" date="2020-07" db="EMBL/GenBank/DDBJ databases">
        <authorList>
            <person name="Sun Q."/>
        </authorList>
    </citation>
    <scope>NUCLEOTIDE SEQUENCE [LARGE SCALE GENOMIC DNA]</scope>
    <source>
        <strain evidence="5 6">CGMCC 1.13654</strain>
    </source>
</reference>
<dbReference type="AlphaFoldDB" id="A0A838LBF0"/>
<keyword evidence="6" id="KW-1185">Reference proteome</keyword>
<name>A0A838LBF0_9SPHN</name>
<evidence type="ECO:0000313" key="5">
    <source>
        <dbReference type="EMBL" id="MBA2936182.1"/>
    </source>
</evidence>
<dbReference type="Pfam" id="PF07729">
    <property type="entry name" value="FCD"/>
    <property type="match status" value="1"/>
</dbReference>
<proteinExistence type="predicted"/>
<evidence type="ECO:0000256" key="3">
    <source>
        <dbReference type="ARBA" id="ARBA00023163"/>
    </source>
</evidence>
<dbReference type="InterPro" id="IPR036390">
    <property type="entry name" value="WH_DNA-bd_sf"/>
</dbReference>
<dbReference type="PANTHER" id="PTHR43537:SF44">
    <property type="entry name" value="GNTR FAMILY REGULATORY PROTEIN"/>
    <property type="match status" value="1"/>
</dbReference>
<dbReference type="GO" id="GO:0003700">
    <property type="term" value="F:DNA-binding transcription factor activity"/>
    <property type="evidence" value="ECO:0007669"/>
    <property type="project" value="InterPro"/>
</dbReference>
<dbReference type="SUPFAM" id="SSF46785">
    <property type="entry name" value="Winged helix' DNA-binding domain"/>
    <property type="match status" value="1"/>
</dbReference>
<dbReference type="InterPro" id="IPR036388">
    <property type="entry name" value="WH-like_DNA-bd_sf"/>
</dbReference>
<evidence type="ECO:0000313" key="6">
    <source>
        <dbReference type="Proteomes" id="UP000570166"/>
    </source>
</evidence>
<dbReference type="Gene3D" id="1.10.10.10">
    <property type="entry name" value="Winged helix-like DNA-binding domain superfamily/Winged helix DNA-binding domain"/>
    <property type="match status" value="1"/>
</dbReference>
<dbReference type="EMBL" id="JACEIB010000027">
    <property type="protein sequence ID" value="MBA2936182.1"/>
    <property type="molecule type" value="Genomic_DNA"/>
</dbReference>
<evidence type="ECO:0000256" key="2">
    <source>
        <dbReference type="ARBA" id="ARBA00023125"/>
    </source>
</evidence>
<dbReference type="CDD" id="cd07377">
    <property type="entry name" value="WHTH_GntR"/>
    <property type="match status" value="1"/>
</dbReference>
<protein>
    <submittedName>
        <fullName evidence="5">FadR family transcriptional regulator</fullName>
    </submittedName>
</protein>
<dbReference type="Gene3D" id="1.20.120.530">
    <property type="entry name" value="GntR ligand-binding domain-like"/>
    <property type="match status" value="1"/>
</dbReference>
<sequence>MDDAATDIRSSLGRNLTHGMLDALGRAIVTGEFSGKVFPTEADLAKHYAVSRSVTREAVKMLTAKGLLSARPRQGTIVQPEGSWNLFDSDVLRWLLERKFSIGLLRQFSELRVSIEPAAAELAARAATPERLTLIDAGYRRMVAAETGKDDALDADIAFHVAVLEASGNPFYAQFRDVVETALRTSIRFTNRFKGRTASLPAHEAVKDAIEARDGAAARSAMTLIISEVMLLIAEAERKGAVEG</sequence>
<dbReference type="SUPFAM" id="SSF48008">
    <property type="entry name" value="GntR ligand-binding domain-like"/>
    <property type="match status" value="1"/>
</dbReference>
<dbReference type="SMART" id="SM00895">
    <property type="entry name" value="FCD"/>
    <property type="match status" value="1"/>
</dbReference>
<dbReference type="SMART" id="SM00345">
    <property type="entry name" value="HTH_GNTR"/>
    <property type="match status" value="1"/>
</dbReference>
<gene>
    <name evidence="5" type="ORF">HZF05_19035</name>
</gene>
<dbReference type="InterPro" id="IPR011711">
    <property type="entry name" value="GntR_C"/>
</dbReference>
<dbReference type="Pfam" id="PF00392">
    <property type="entry name" value="GntR"/>
    <property type="match status" value="1"/>
</dbReference>
<evidence type="ECO:0000256" key="1">
    <source>
        <dbReference type="ARBA" id="ARBA00023015"/>
    </source>
</evidence>
<dbReference type="PANTHER" id="PTHR43537">
    <property type="entry name" value="TRANSCRIPTIONAL REGULATOR, GNTR FAMILY"/>
    <property type="match status" value="1"/>
</dbReference>
<accession>A0A838LBF0</accession>
<feature type="domain" description="HTH gntR-type" evidence="4">
    <location>
        <begin position="14"/>
        <end position="81"/>
    </location>
</feature>
<evidence type="ECO:0000259" key="4">
    <source>
        <dbReference type="PROSITE" id="PS50949"/>
    </source>
</evidence>
<keyword evidence="3" id="KW-0804">Transcription</keyword>
<dbReference type="InterPro" id="IPR000524">
    <property type="entry name" value="Tscrpt_reg_HTH_GntR"/>
</dbReference>
<dbReference type="RefSeq" id="WP_160364063.1">
    <property type="nucleotide sequence ID" value="NZ_JACEIB010000027.1"/>
</dbReference>
<dbReference type="Proteomes" id="UP000570166">
    <property type="component" value="Unassembled WGS sequence"/>
</dbReference>
<dbReference type="PRINTS" id="PR00035">
    <property type="entry name" value="HTHGNTR"/>
</dbReference>
<dbReference type="GO" id="GO:0003677">
    <property type="term" value="F:DNA binding"/>
    <property type="evidence" value="ECO:0007669"/>
    <property type="project" value="UniProtKB-KW"/>
</dbReference>
<keyword evidence="1" id="KW-0805">Transcription regulation</keyword>
<dbReference type="PROSITE" id="PS50949">
    <property type="entry name" value="HTH_GNTR"/>
    <property type="match status" value="1"/>
</dbReference>
<keyword evidence="2" id="KW-0238">DNA-binding</keyword>
<dbReference type="InterPro" id="IPR008920">
    <property type="entry name" value="TF_FadR/GntR_C"/>
</dbReference>